<comment type="similarity">
    <text evidence="1">Belongs to the UPF0735 family.</text>
</comment>
<protein>
    <recommendedName>
        <fullName evidence="1">UPF0735 ACT domain-containing protein SAMN05216352_111119</fullName>
    </recommendedName>
</protein>
<dbReference type="SUPFAM" id="SSF55021">
    <property type="entry name" value="ACT-like"/>
    <property type="match status" value="1"/>
</dbReference>
<dbReference type="Proteomes" id="UP000199017">
    <property type="component" value="Unassembled WGS sequence"/>
</dbReference>
<dbReference type="CDD" id="cd04888">
    <property type="entry name" value="ACT_PheB-BS"/>
    <property type="match status" value="1"/>
</dbReference>
<feature type="domain" description="ACT" evidence="2">
    <location>
        <begin position="72"/>
        <end position="147"/>
    </location>
</feature>
<evidence type="ECO:0000256" key="1">
    <source>
        <dbReference type="HAMAP-Rule" id="MF_00707"/>
    </source>
</evidence>
<evidence type="ECO:0000313" key="4">
    <source>
        <dbReference type="Proteomes" id="UP000199017"/>
    </source>
</evidence>
<keyword evidence="4" id="KW-1185">Reference proteome</keyword>
<dbReference type="InterPro" id="IPR045865">
    <property type="entry name" value="ACT-like_dom_sf"/>
</dbReference>
<reference evidence="3 4" key="1">
    <citation type="submission" date="2016-10" db="EMBL/GenBank/DDBJ databases">
        <authorList>
            <person name="de Groot N.N."/>
        </authorList>
    </citation>
    <scope>NUCLEOTIDE SEQUENCE [LARGE SCALE GENOMIC DNA]</scope>
    <source>
        <strain evidence="4">P4B,CCM 7963,CECT 7998,DSM 25260,IBRC-M 10614,KCTC 13821</strain>
    </source>
</reference>
<gene>
    <name evidence="3" type="ORF">SAMN05216352_111119</name>
</gene>
<sequence length="150" mass="16557">MAEKIDNFYLVRQDMLTEAMQKTLEAKALLESGKVHKVAEAVQTVELSRSAFYKYRDAVFPFHQMIQEQIITLSIQLADKSGSLSALLKEVAKANSNVLTINQSIPLQGRANVTLTVDTSALKMEVMDLVKRIQAMEAVDKAEIVGSGSL</sequence>
<dbReference type="HAMAP" id="MF_00707">
    <property type="entry name" value="UPF0735"/>
    <property type="match status" value="1"/>
</dbReference>
<dbReference type="NCBIfam" id="NF003361">
    <property type="entry name" value="PRK04435.1"/>
    <property type="match status" value="1"/>
</dbReference>
<organism evidence="3 4">
    <name type="scientific">Alteribacillus bidgolensis</name>
    <dbReference type="NCBI Taxonomy" id="930129"/>
    <lineage>
        <taxon>Bacteria</taxon>
        <taxon>Bacillati</taxon>
        <taxon>Bacillota</taxon>
        <taxon>Bacilli</taxon>
        <taxon>Bacillales</taxon>
        <taxon>Bacillaceae</taxon>
        <taxon>Alteribacillus</taxon>
    </lineage>
</organism>
<proteinExistence type="inferred from homology"/>
<accession>A0A1G8N646</accession>
<evidence type="ECO:0000313" key="3">
    <source>
        <dbReference type="EMBL" id="SDI75585.1"/>
    </source>
</evidence>
<dbReference type="AlphaFoldDB" id="A0A1G8N646"/>
<dbReference type="OrthoDB" id="9788773at2"/>
<dbReference type="InterPro" id="IPR008310">
    <property type="entry name" value="UPF0735_ACT_dom-cont"/>
</dbReference>
<dbReference type="EMBL" id="FNDU01000011">
    <property type="protein sequence ID" value="SDI75585.1"/>
    <property type="molecule type" value="Genomic_DNA"/>
</dbReference>
<evidence type="ECO:0000259" key="2">
    <source>
        <dbReference type="PROSITE" id="PS51671"/>
    </source>
</evidence>
<dbReference type="Gene3D" id="3.30.70.260">
    <property type="match status" value="1"/>
</dbReference>
<dbReference type="InterPro" id="IPR002912">
    <property type="entry name" value="ACT_dom"/>
</dbReference>
<dbReference type="STRING" id="930129.SAMN05216352_111119"/>
<dbReference type="PIRSF" id="PIRSF025624">
    <property type="entry name" value="ACT_PheB"/>
    <property type="match status" value="1"/>
</dbReference>
<name>A0A1G8N646_9BACI</name>
<dbReference type="PROSITE" id="PS51671">
    <property type="entry name" value="ACT"/>
    <property type="match status" value="1"/>
</dbReference>
<dbReference type="RefSeq" id="WP_091586946.1">
    <property type="nucleotide sequence ID" value="NZ_FNDU01000011.1"/>
</dbReference>